<keyword evidence="2" id="KW-0723">Serine/threonine-protein kinase</keyword>
<dbReference type="KEGG" id="pfer:IRI77_36675"/>
<proteinExistence type="predicted"/>
<dbReference type="InterPro" id="IPR000719">
    <property type="entry name" value="Prot_kinase_dom"/>
</dbReference>
<dbReference type="CDD" id="cd14014">
    <property type="entry name" value="STKc_PknB_like"/>
    <property type="match status" value="1"/>
</dbReference>
<keyword evidence="2" id="KW-0418">Kinase</keyword>
<dbReference type="SUPFAM" id="SSF56112">
    <property type="entry name" value="Protein kinase-like (PK-like)"/>
    <property type="match status" value="1"/>
</dbReference>
<keyword evidence="2" id="KW-0808">Transferase</keyword>
<dbReference type="InterPro" id="IPR011009">
    <property type="entry name" value="Kinase-like_dom_sf"/>
</dbReference>
<dbReference type="Pfam" id="PF00069">
    <property type="entry name" value="Pkinase"/>
    <property type="match status" value="1"/>
</dbReference>
<dbReference type="SMART" id="SM00220">
    <property type="entry name" value="S_TKc"/>
    <property type="match status" value="1"/>
</dbReference>
<dbReference type="GO" id="GO:0005524">
    <property type="term" value="F:ATP binding"/>
    <property type="evidence" value="ECO:0007669"/>
    <property type="project" value="InterPro"/>
</dbReference>
<dbReference type="PROSITE" id="PS00108">
    <property type="entry name" value="PROTEIN_KINASE_ST"/>
    <property type="match status" value="1"/>
</dbReference>
<dbReference type="PROSITE" id="PS50011">
    <property type="entry name" value="PROTEIN_KINASE_DOM"/>
    <property type="match status" value="1"/>
</dbReference>
<accession>A0A7S7NR44</accession>
<dbReference type="Gene3D" id="1.10.510.10">
    <property type="entry name" value="Transferase(Phosphotransferase) domain 1"/>
    <property type="match status" value="1"/>
</dbReference>
<sequence>MSALASVAEAFCATNGHRFVGHVGTGAFKETFHVVLATEETQALKVYQPGFSPERTSRELSAMQRCSHPNIGRLSAIATFYHDGIQYLLSLEEFLSGGTLTARLNRGLLSAEECQTIGRQLVNAVAHIASRDLVHRDIKPDNILFRADGTTPVLVDFGLVRDLVSTSLTQTWLLQGPGTPFFAPPEQLRNEKSMIDWRSDQFSLGTVLALGLFGFHPYQEDGASPQKTVECVGERTPQTRRFLEAAAQAGMSFLIRMTAPWPVQRFRTPDDLERACQEVAR</sequence>
<keyword evidence="3" id="KW-1185">Reference proteome</keyword>
<dbReference type="EMBL" id="CP063849">
    <property type="protein sequence ID" value="QOY88213.1"/>
    <property type="molecule type" value="Genomic_DNA"/>
</dbReference>
<feature type="domain" description="Protein kinase" evidence="1">
    <location>
        <begin position="17"/>
        <end position="280"/>
    </location>
</feature>
<dbReference type="PANTHER" id="PTHR44167:SF30">
    <property type="entry name" value="PHOSPHORYLASE KINASE"/>
    <property type="match status" value="1"/>
</dbReference>
<dbReference type="PANTHER" id="PTHR44167">
    <property type="entry name" value="OVARIAN-SPECIFIC SERINE/THREONINE-PROTEIN KINASE LOK-RELATED"/>
    <property type="match status" value="1"/>
</dbReference>
<dbReference type="Proteomes" id="UP000593892">
    <property type="component" value="Chromosome"/>
</dbReference>
<evidence type="ECO:0000313" key="2">
    <source>
        <dbReference type="EMBL" id="QOY88213.1"/>
    </source>
</evidence>
<dbReference type="InterPro" id="IPR008271">
    <property type="entry name" value="Ser/Thr_kinase_AS"/>
</dbReference>
<gene>
    <name evidence="2" type="ORF">IRI77_36675</name>
</gene>
<reference evidence="2 3" key="1">
    <citation type="submission" date="2020-10" db="EMBL/GenBank/DDBJ databases">
        <title>Complete genome sequence of Paludibaculum fermentans P105T, a facultatively anaerobic acidobacterium capable of dissimilatory Fe(III) reduction.</title>
        <authorList>
            <person name="Dedysh S.N."/>
            <person name="Beletsky A.V."/>
            <person name="Kulichevskaya I.S."/>
            <person name="Mardanov A.V."/>
            <person name="Ravin N.V."/>
        </authorList>
    </citation>
    <scope>NUCLEOTIDE SEQUENCE [LARGE SCALE GENOMIC DNA]</scope>
    <source>
        <strain evidence="2 3">P105</strain>
    </source>
</reference>
<organism evidence="2 3">
    <name type="scientific">Paludibaculum fermentans</name>
    <dbReference type="NCBI Taxonomy" id="1473598"/>
    <lineage>
        <taxon>Bacteria</taxon>
        <taxon>Pseudomonadati</taxon>
        <taxon>Acidobacteriota</taxon>
        <taxon>Terriglobia</taxon>
        <taxon>Bryobacterales</taxon>
        <taxon>Bryobacteraceae</taxon>
        <taxon>Paludibaculum</taxon>
    </lineage>
</organism>
<dbReference type="RefSeq" id="WP_194449876.1">
    <property type="nucleotide sequence ID" value="NZ_CP063849.1"/>
</dbReference>
<name>A0A7S7NR44_PALFE</name>
<dbReference type="AlphaFoldDB" id="A0A7S7NR44"/>
<evidence type="ECO:0000259" key="1">
    <source>
        <dbReference type="PROSITE" id="PS50011"/>
    </source>
</evidence>
<protein>
    <submittedName>
        <fullName evidence="2">Serine/threonine protein kinase</fullName>
    </submittedName>
</protein>
<dbReference type="GO" id="GO:0004674">
    <property type="term" value="F:protein serine/threonine kinase activity"/>
    <property type="evidence" value="ECO:0007669"/>
    <property type="project" value="UniProtKB-KW"/>
</dbReference>
<evidence type="ECO:0000313" key="3">
    <source>
        <dbReference type="Proteomes" id="UP000593892"/>
    </source>
</evidence>